<sequence>MTPLTKAKVKLVIAVVIDLIDFTAGRVIGFGTAFDVVSTAFAVALFGWKGLIQAWEVVEVTDQIDGFVPTLTLLALAELRAARKAVKEDEGEVIEGTAKEV</sequence>
<comment type="caution">
    <text evidence="1">The sequence shown here is derived from an EMBL/GenBank/DDBJ whole genome shotgun (WGS) entry which is preliminary data.</text>
</comment>
<accession>A0A9X2RIZ2</accession>
<keyword evidence="2" id="KW-1185">Reference proteome</keyword>
<proteinExistence type="predicted"/>
<gene>
    <name evidence="1" type="ORF">NOG11_08265</name>
</gene>
<name>A0A9X2RIZ2_9PROT</name>
<evidence type="ECO:0000313" key="2">
    <source>
        <dbReference type="Proteomes" id="UP001142610"/>
    </source>
</evidence>
<protein>
    <submittedName>
        <fullName evidence="1">Uncharacterized protein</fullName>
    </submittedName>
</protein>
<dbReference type="RefSeq" id="WP_256619272.1">
    <property type="nucleotide sequence ID" value="NZ_JANIBC010000005.1"/>
</dbReference>
<dbReference type="EMBL" id="JANIBC010000005">
    <property type="protein sequence ID" value="MCQ8185386.1"/>
    <property type="molecule type" value="Genomic_DNA"/>
</dbReference>
<dbReference type="Proteomes" id="UP001142610">
    <property type="component" value="Unassembled WGS sequence"/>
</dbReference>
<evidence type="ECO:0000313" key="1">
    <source>
        <dbReference type="EMBL" id="MCQ8185386.1"/>
    </source>
</evidence>
<dbReference type="AlphaFoldDB" id="A0A9X2RIZ2"/>
<organism evidence="1 2">
    <name type="scientific">Parvularcula maris</name>
    <dbReference type="NCBI Taxonomy" id="2965077"/>
    <lineage>
        <taxon>Bacteria</taxon>
        <taxon>Pseudomonadati</taxon>
        <taxon>Pseudomonadota</taxon>
        <taxon>Alphaproteobacteria</taxon>
        <taxon>Parvularculales</taxon>
        <taxon>Parvularculaceae</taxon>
        <taxon>Parvularcula</taxon>
    </lineage>
</organism>
<reference evidence="1" key="1">
    <citation type="submission" date="2022-07" db="EMBL/GenBank/DDBJ databases">
        <title>Parvularcula maris sp. nov., an algicidal bacterium isolated from seawater.</title>
        <authorList>
            <person name="Li F."/>
        </authorList>
    </citation>
    <scope>NUCLEOTIDE SEQUENCE</scope>
    <source>
        <strain evidence="1">BGMRC 0090</strain>
    </source>
</reference>